<dbReference type="Proteomes" id="UP000195557">
    <property type="component" value="Unassembled WGS sequence"/>
</dbReference>
<keyword evidence="2" id="KW-0378">Hydrolase</keyword>
<dbReference type="Pfam" id="PF02129">
    <property type="entry name" value="Peptidase_S15"/>
    <property type="match status" value="1"/>
</dbReference>
<protein>
    <submittedName>
        <fullName evidence="2">Alpha/Beta hydrolase protein</fullName>
    </submittedName>
</protein>
<dbReference type="AlphaFoldDB" id="A0A1Y5I0Q7"/>
<accession>A0A1Y5I0Q7</accession>
<feature type="domain" description="Xaa-Pro dipeptidyl-peptidase-like" evidence="1">
    <location>
        <begin position="60"/>
        <end position="157"/>
    </location>
</feature>
<reference evidence="2" key="1">
    <citation type="submission" date="2017-04" db="EMBL/GenBank/DDBJ databases">
        <title>Population genomics of picophytoplankton unveils novel chromosome hypervariability.</title>
        <authorList>
            <consortium name="DOE Joint Genome Institute"/>
            <person name="Blanc-Mathieu R."/>
            <person name="Krasovec M."/>
            <person name="Hebrard M."/>
            <person name="Yau S."/>
            <person name="Desgranges E."/>
            <person name="Martin J."/>
            <person name="Schackwitz W."/>
            <person name="Kuo A."/>
            <person name="Salin G."/>
            <person name="Donnadieu C."/>
            <person name="Desdevises Y."/>
            <person name="Sanchez-Ferandin S."/>
            <person name="Moreau H."/>
            <person name="Rivals E."/>
            <person name="Grigoriev I.V."/>
            <person name="Grimsley N."/>
            <person name="Eyre-Walker A."/>
            <person name="Piganeau G."/>
        </authorList>
    </citation>
    <scope>NUCLEOTIDE SEQUENCE [LARGE SCALE GENOMIC DNA]</scope>
    <source>
        <strain evidence="2">RCC 1115</strain>
    </source>
</reference>
<dbReference type="Gene3D" id="3.40.50.1820">
    <property type="entry name" value="alpha/beta hydrolase"/>
    <property type="match status" value="1"/>
</dbReference>
<proteinExistence type="predicted"/>
<evidence type="ECO:0000259" key="1">
    <source>
        <dbReference type="Pfam" id="PF02129"/>
    </source>
</evidence>
<dbReference type="eggNOG" id="ENOG502QR04">
    <property type="taxonomic scope" value="Eukaryota"/>
</dbReference>
<dbReference type="InterPro" id="IPR000383">
    <property type="entry name" value="Xaa-Pro-like_dom"/>
</dbReference>
<dbReference type="InterPro" id="IPR029058">
    <property type="entry name" value="AB_hydrolase_fold"/>
</dbReference>
<dbReference type="PANTHER" id="PTHR42103">
    <property type="entry name" value="ALPHA/BETA-HYDROLASES SUPERFAMILY PROTEIN"/>
    <property type="match status" value="1"/>
</dbReference>
<gene>
    <name evidence="2" type="ORF">BE221DRAFT_26178</name>
</gene>
<dbReference type="SUPFAM" id="SSF53474">
    <property type="entry name" value="alpha/beta-Hydrolases"/>
    <property type="match status" value="1"/>
</dbReference>
<name>A0A1Y5I0Q7_OSTTA</name>
<organism evidence="2">
    <name type="scientific">Ostreococcus tauri</name>
    <name type="common">Marine green alga</name>
    <dbReference type="NCBI Taxonomy" id="70448"/>
    <lineage>
        <taxon>Eukaryota</taxon>
        <taxon>Viridiplantae</taxon>
        <taxon>Chlorophyta</taxon>
        <taxon>Mamiellophyceae</taxon>
        <taxon>Mamiellales</taxon>
        <taxon>Bathycoccaceae</taxon>
        <taxon>Ostreococcus</taxon>
    </lineage>
</organism>
<evidence type="ECO:0000313" key="2">
    <source>
        <dbReference type="EMBL" id="OUS43136.1"/>
    </source>
</evidence>
<dbReference type="EMBL" id="KZ155835">
    <property type="protein sequence ID" value="OUS43136.1"/>
    <property type="molecule type" value="Genomic_DNA"/>
</dbReference>
<dbReference type="PANTHER" id="PTHR42103:SF2">
    <property type="entry name" value="AB HYDROLASE-1 DOMAIN-CONTAINING PROTEIN"/>
    <property type="match status" value="1"/>
</dbReference>
<sequence>MRAHVRGVDAEDGTRVELFVVEPTTTRDGARGDDATDWFILLHAHPKLGGDRTMMTPLARALSARGYGAVCVAARGTSGSSGSSSWRGSASEGMDACAAVDWATKTGGGDGSKVRAHVVGYSYGSTIGAWALDKREAIASYVAIGYPRGGSWWNCGVMGAAAKWLMRDHFETLRASSKPKLFVHPSRDEFTSTATMERFVREKLQSGGKTELRVLNGHGHFTVTDDDDAVATIAQWIEEFVRRVVVEGEGED</sequence>
<dbReference type="GO" id="GO:0016787">
    <property type="term" value="F:hydrolase activity"/>
    <property type="evidence" value="ECO:0007669"/>
    <property type="project" value="UniProtKB-KW"/>
</dbReference>